<feature type="domain" description="Peptidase A1" evidence="3">
    <location>
        <begin position="63"/>
        <end position="383"/>
    </location>
</feature>
<comment type="similarity">
    <text evidence="1">Belongs to the peptidase A1 family.</text>
</comment>
<dbReference type="InterPro" id="IPR033121">
    <property type="entry name" value="PEPTIDASE_A1"/>
</dbReference>
<proteinExistence type="inferred from homology"/>
<evidence type="ECO:0000259" key="3">
    <source>
        <dbReference type="PROSITE" id="PS51767"/>
    </source>
</evidence>
<name>A0ABR1V2P9_9PEZI</name>
<evidence type="ECO:0000313" key="5">
    <source>
        <dbReference type="Proteomes" id="UP001433268"/>
    </source>
</evidence>
<dbReference type="Pfam" id="PF00026">
    <property type="entry name" value="Asp"/>
    <property type="match status" value="1"/>
</dbReference>
<dbReference type="InterPro" id="IPR001461">
    <property type="entry name" value="Aspartic_peptidase_A1"/>
</dbReference>
<dbReference type="PANTHER" id="PTHR47966:SF65">
    <property type="entry name" value="ASPARTIC-TYPE ENDOPEPTIDASE"/>
    <property type="match status" value="1"/>
</dbReference>
<sequence length="413" mass="43364">MPLIRSSILLSLPLAVHAVTGGTIVGKGYIRHAINPASSGNGGGNERRQIDVNAANQAASVPFTINLGMGTPGQSITVAIDTASTELWVNPTCAAARGAADTQFCNSLPQFASARSSTAVDLYTSGGRQYRNGYVQWSYFYDNVAVGDALLQTQIFGIGVDSEGLPSGVLGLGPPIGGGAGSYPFLLDTLFYQGYINSRAYSLDVQGAGSAQGSVIFGGVDTGKYIGALQKLAISGSTDERYTIQVNAVGVTQPSAAASEFLYQSDVGFSAYIDSASPVSRLPTNLANALGQRFPGAQKDASGNYIVDCDATAAAAGTVDFRLADKTIRVPWKDFIWKMPSNGLCAVGVAAEDSESRSGDTGATFLRAAYVVFDQDNQHVHVAQAANCAYRYFVKHIPVLYADDYILAVFQHS</sequence>
<dbReference type="EMBL" id="JAQQWN010000009">
    <property type="protein sequence ID" value="KAK8065473.1"/>
    <property type="molecule type" value="Genomic_DNA"/>
</dbReference>
<dbReference type="SUPFAM" id="SSF50630">
    <property type="entry name" value="Acid proteases"/>
    <property type="match status" value="1"/>
</dbReference>
<organism evidence="4 5">
    <name type="scientific">Apiospora hydei</name>
    <dbReference type="NCBI Taxonomy" id="1337664"/>
    <lineage>
        <taxon>Eukaryota</taxon>
        <taxon>Fungi</taxon>
        <taxon>Dikarya</taxon>
        <taxon>Ascomycota</taxon>
        <taxon>Pezizomycotina</taxon>
        <taxon>Sordariomycetes</taxon>
        <taxon>Xylariomycetidae</taxon>
        <taxon>Amphisphaeriales</taxon>
        <taxon>Apiosporaceae</taxon>
        <taxon>Apiospora</taxon>
    </lineage>
</organism>
<evidence type="ECO:0000256" key="1">
    <source>
        <dbReference type="ARBA" id="ARBA00007447"/>
    </source>
</evidence>
<dbReference type="Gene3D" id="2.40.70.10">
    <property type="entry name" value="Acid Proteases"/>
    <property type="match status" value="2"/>
</dbReference>
<evidence type="ECO:0000313" key="4">
    <source>
        <dbReference type="EMBL" id="KAK8065473.1"/>
    </source>
</evidence>
<reference evidence="4 5" key="1">
    <citation type="submission" date="2023-01" db="EMBL/GenBank/DDBJ databases">
        <title>Analysis of 21 Apiospora genomes using comparative genomics revels a genus with tremendous synthesis potential of carbohydrate active enzymes and secondary metabolites.</title>
        <authorList>
            <person name="Sorensen T."/>
        </authorList>
    </citation>
    <scope>NUCLEOTIDE SEQUENCE [LARGE SCALE GENOMIC DNA]</scope>
    <source>
        <strain evidence="4 5">CBS 114990</strain>
    </source>
</reference>
<keyword evidence="5" id="KW-1185">Reference proteome</keyword>
<dbReference type="GeneID" id="92049594"/>
<keyword evidence="2" id="KW-0732">Signal</keyword>
<comment type="caution">
    <text evidence="4">The sequence shown here is derived from an EMBL/GenBank/DDBJ whole genome shotgun (WGS) entry which is preliminary data.</text>
</comment>
<dbReference type="PRINTS" id="PR00792">
    <property type="entry name" value="PEPSIN"/>
</dbReference>
<dbReference type="Proteomes" id="UP001433268">
    <property type="component" value="Unassembled WGS sequence"/>
</dbReference>
<protein>
    <recommendedName>
        <fullName evidence="3">Peptidase A1 domain-containing protein</fullName>
    </recommendedName>
</protein>
<dbReference type="PANTHER" id="PTHR47966">
    <property type="entry name" value="BETA-SITE APP-CLEAVING ENZYME, ISOFORM A-RELATED"/>
    <property type="match status" value="1"/>
</dbReference>
<dbReference type="PROSITE" id="PS51767">
    <property type="entry name" value="PEPTIDASE_A1"/>
    <property type="match status" value="1"/>
</dbReference>
<accession>A0ABR1V2P9</accession>
<evidence type="ECO:0000256" key="2">
    <source>
        <dbReference type="SAM" id="SignalP"/>
    </source>
</evidence>
<feature type="signal peptide" evidence="2">
    <location>
        <begin position="1"/>
        <end position="18"/>
    </location>
</feature>
<dbReference type="InterPro" id="IPR021109">
    <property type="entry name" value="Peptidase_aspartic_dom_sf"/>
</dbReference>
<dbReference type="RefSeq" id="XP_066662226.1">
    <property type="nucleotide sequence ID" value="XM_066816534.1"/>
</dbReference>
<gene>
    <name evidence="4" type="ORF">PG997_012220</name>
</gene>
<feature type="chain" id="PRO_5045324989" description="Peptidase A1 domain-containing protein" evidence="2">
    <location>
        <begin position="19"/>
        <end position="413"/>
    </location>
</feature>